<proteinExistence type="predicted"/>
<organism evidence="2 3">
    <name type="scientific">Cuscuta australis</name>
    <dbReference type="NCBI Taxonomy" id="267555"/>
    <lineage>
        <taxon>Eukaryota</taxon>
        <taxon>Viridiplantae</taxon>
        <taxon>Streptophyta</taxon>
        <taxon>Embryophyta</taxon>
        <taxon>Tracheophyta</taxon>
        <taxon>Spermatophyta</taxon>
        <taxon>Magnoliopsida</taxon>
        <taxon>eudicotyledons</taxon>
        <taxon>Gunneridae</taxon>
        <taxon>Pentapetalae</taxon>
        <taxon>asterids</taxon>
        <taxon>lamiids</taxon>
        <taxon>Solanales</taxon>
        <taxon>Convolvulaceae</taxon>
        <taxon>Cuscuteae</taxon>
        <taxon>Cuscuta</taxon>
        <taxon>Cuscuta subgen. Grammica</taxon>
        <taxon>Cuscuta sect. Cleistogrammica</taxon>
    </lineage>
</organism>
<dbReference type="Proteomes" id="UP000249390">
    <property type="component" value="Unassembled WGS sequence"/>
</dbReference>
<protein>
    <submittedName>
        <fullName evidence="2">Uncharacterized protein</fullName>
    </submittedName>
</protein>
<reference evidence="2 3" key="1">
    <citation type="submission" date="2018-06" db="EMBL/GenBank/DDBJ databases">
        <title>The Genome of Cuscuta australis (Dodder) Provides Insight into the Evolution of Plant Parasitism.</title>
        <authorList>
            <person name="Liu H."/>
        </authorList>
    </citation>
    <scope>NUCLEOTIDE SEQUENCE [LARGE SCALE GENOMIC DNA]</scope>
    <source>
        <strain evidence="3">cv. Yunnan</strain>
        <tissue evidence="2">Vines</tissue>
    </source>
</reference>
<evidence type="ECO:0000256" key="1">
    <source>
        <dbReference type="SAM" id="MobiDB-lite"/>
    </source>
</evidence>
<sequence>MSSPIFFGERPSGPIFGASELAAPTSPPVTRTKTSTT</sequence>
<gene>
    <name evidence="2" type="ORF">DM860_000169</name>
</gene>
<keyword evidence="3" id="KW-1185">Reference proteome</keyword>
<dbReference type="AlphaFoldDB" id="A0A328CVY8"/>
<evidence type="ECO:0000313" key="3">
    <source>
        <dbReference type="Proteomes" id="UP000249390"/>
    </source>
</evidence>
<evidence type="ECO:0000313" key="2">
    <source>
        <dbReference type="EMBL" id="RAL37475.1"/>
    </source>
</evidence>
<dbReference type="EMBL" id="NQVE01000215">
    <property type="protein sequence ID" value="RAL37475.1"/>
    <property type="molecule type" value="Genomic_DNA"/>
</dbReference>
<accession>A0A328CVY8</accession>
<comment type="caution">
    <text evidence="2">The sequence shown here is derived from an EMBL/GenBank/DDBJ whole genome shotgun (WGS) entry which is preliminary data.</text>
</comment>
<feature type="compositionally biased region" description="Polar residues" evidence="1">
    <location>
        <begin position="28"/>
        <end position="37"/>
    </location>
</feature>
<name>A0A328CVY8_9ASTE</name>
<feature type="region of interest" description="Disordered" evidence="1">
    <location>
        <begin position="1"/>
        <end position="37"/>
    </location>
</feature>